<sequence length="215" mass="24540">MASSQPFHHSFVYISFKSYTFPHPTSQSPLNPHSLPNFMIIAFFNRPIYSYKLPTKNPTPTTPTTAPHPISTLLLPADELPFGELPSDEFPIHPFTFSVILVLVEFDFSEILVVFIFAAVIVNFSGFVTRSDPDVFFFVADDDEEELFFLLLTARAMRWGLAEVSRRVKRLREAEKGRIAAPEVGVLKRRVMVRRRRTKRVRGCAIVGYGLFERG</sequence>
<dbReference type="AlphaFoldDB" id="A0A4S2MVX5"/>
<evidence type="ECO:0000313" key="1">
    <source>
        <dbReference type="EMBL" id="TGZ80779.1"/>
    </source>
</evidence>
<keyword evidence="2" id="KW-1185">Reference proteome</keyword>
<dbReference type="EMBL" id="ML220122">
    <property type="protein sequence ID" value="TGZ80779.1"/>
    <property type="molecule type" value="Genomic_DNA"/>
</dbReference>
<reference evidence="1 2" key="1">
    <citation type="submission" date="2019-04" db="EMBL/GenBank/DDBJ databases">
        <title>Comparative genomics and transcriptomics to analyze fruiting body development in filamentous ascomycetes.</title>
        <authorList>
            <consortium name="DOE Joint Genome Institute"/>
            <person name="Lutkenhaus R."/>
            <person name="Traeger S."/>
            <person name="Breuer J."/>
            <person name="Kuo A."/>
            <person name="Lipzen A."/>
            <person name="Pangilinan J."/>
            <person name="Dilworth D."/>
            <person name="Sandor L."/>
            <person name="Poggeler S."/>
            <person name="Barry K."/>
            <person name="Grigoriev I.V."/>
            <person name="Nowrousian M."/>
        </authorList>
    </citation>
    <scope>NUCLEOTIDE SEQUENCE [LARGE SCALE GENOMIC DNA]</scope>
    <source>
        <strain evidence="1 2">CBS 389.68</strain>
    </source>
</reference>
<name>A0A4S2MVX5_9PEZI</name>
<dbReference type="InParanoid" id="A0A4S2MVX5"/>
<gene>
    <name evidence="1" type="ORF">EX30DRAFT_39093</name>
</gene>
<proteinExistence type="predicted"/>
<evidence type="ECO:0000313" key="2">
    <source>
        <dbReference type="Proteomes" id="UP000298138"/>
    </source>
</evidence>
<protein>
    <submittedName>
        <fullName evidence="1">Uncharacterized protein</fullName>
    </submittedName>
</protein>
<accession>A0A4S2MVX5</accession>
<dbReference type="Proteomes" id="UP000298138">
    <property type="component" value="Unassembled WGS sequence"/>
</dbReference>
<organism evidence="1 2">
    <name type="scientific">Ascodesmis nigricans</name>
    <dbReference type="NCBI Taxonomy" id="341454"/>
    <lineage>
        <taxon>Eukaryota</taxon>
        <taxon>Fungi</taxon>
        <taxon>Dikarya</taxon>
        <taxon>Ascomycota</taxon>
        <taxon>Pezizomycotina</taxon>
        <taxon>Pezizomycetes</taxon>
        <taxon>Pezizales</taxon>
        <taxon>Ascodesmidaceae</taxon>
        <taxon>Ascodesmis</taxon>
    </lineage>
</organism>